<comment type="caution">
    <text evidence="1">The sequence shown here is derived from an EMBL/GenBank/DDBJ whole genome shotgun (WGS) entry which is preliminary data.</text>
</comment>
<dbReference type="RefSeq" id="WP_160775983.1">
    <property type="nucleotide sequence ID" value="NZ_WUMV01000006.1"/>
</dbReference>
<gene>
    <name evidence="1" type="ORF">GR183_12495</name>
</gene>
<organism evidence="1 2">
    <name type="scientific">Stappia sediminis</name>
    <dbReference type="NCBI Taxonomy" id="2692190"/>
    <lineage>
        <taxon>Bacteria</taxon>
        <taxon>Pseudomonadati</taxon>
        <taxon>Pseudomonadota</taxon>
        <taxon>Alphaproteobacteria</taxon>
        <taxon>Hyphomicrobiales</taxon>
        <taxon>Stappiaceae</taxon>
        <taxon>Stappia</taxon>
    </lineage>
</organism>
<dbReference type="EMBL" id="WUMV01000006">
    <property type="protein sequence ID" value="MXN65726.1"/>
    <property type="molecule type" value="Genomic_DNA"/>
</dbReference>
<evidence type="ECO:0000313" key="1">
    <source>
        <dbReference type="EMBL" id="MXN65726.1"/>
    </source>
</evidence>
<sequence length="68" mass="7460">MGTVLNFAEAPRRAVRQGRPAGADGERKGVVVIFPGIRMEREGVDLSARIGRKLDRQQSEERGPGFPI</sequence>
<keyword evidence="2" id="KW-1185">Reference proteome</keyword>
<reference evidence="1 2" key="1">
    <citation type="submission" date="2019-12" db="EMBL/GenBank/DDBJ databases">
        <authorList>
            <person name="Li M."/>
        </authorList>
    </citation>
    <scope>NUCLEOTIDE SEQUENCE [LARGE SCALE GENOMIC DNA]</scope>
    <source>
        <strain evidence="1 2">GBMRC 2046</strain>
    </source>
</reference>
<dbReference type="Proteomes" id="UP000433101">
    <property type="component" value="Unassembled WGS sequence"/>
</dbReference>
<accession>A0A7X3LV76</accession>
<name>A0A7X3LV76_9HYPH</name>
<protein>
    <submittedName>
        <fullName evidence="1">Uncharacterized protein</fullName>
    </submittedName>
</protein>
<proteinExistence type="predicted"/>
<evidence type="ECO:0000313" key="2">
    <source>
        <dbReference type="Proteomes" id="UP000433101"/>
    </source>
</evidence>
<dbReference type="AlphaFoldDB" id="A0A7X3LV76"/>